<organism evidence="19 20">
    <name type="scientific">Amycolatopsis japonica</name>
    <dbReference type="NCBI Taxonomy" id="208439"/>
    <lineage>
        <taxon>Bacteria</taxon>
        <taxon>Bacillati</taxon>
        <taxon>Actinomycetota</taxon>
        <taxon>Actinomycetes</taxon>
        <taxon>Pseudonocardiales</taxon>
        <taxon>Pseudonocardiaceae</taxon>
        <taxon>Amycolatopsis</taxon>
        <taxon>Amycolatopsis japonica group</taxon>
    </lineage>
</organism>
<comment type="function">
    <text evidence="16">Catalyzes the transfer of a two-carbon ketol group from a ketose donor to an aldose acceptor, via a covalent intermediate with the cofactor thiamine pyrophosphate.</text>
</comment>
<dbReference type="SUPFAM" id="SSF52922">
    <property type="entry name" value="TK C-terminal domain-like"/>
    <property type="match status" value="1"/>
</dbReference>
<dbReference type="InterPro" id="IPR005475">
    <property type="entry name" value="Transketolase-like_Pyr-bd"/>
</dbReference>
<dbReference type="HOGENOM" id="CLU_009227_0_0_11"/>
<feature type="active site" description="Proton donor" evidence="11">
    <location>
        <position position="444"/>
    </location>
</feature>
<keyword evidence="20" id="KW-1185">Reference proteome</keyword>
<feature type="binding site" evidence="12">
    <location>
        <position position="494"/>
    </location>
    <ligand>
        <name>substrate</name>
    </ligand>
</feature>
<dbReference type="PROSITE" id="PS00802">
    <property type="entry name" value="TRANSKETOLASE_2"/>
    <property type="match status" value="1"/>
</dbReference>
<evidence type="ECO:0000256" key="7">
    <source>
        <dbReference type="ARBA" id="ARBA00022842"/>
    </source>
</evidence>
<dbReference type="FunFam" id="3.40.50.970:FF:000003">
    <property type="entry name" value="Transketolase"/>
    <property type="match status" value="1"/>
</dbReference>
<feature type="binding site" evidence="12">
    <location>
        <position position="506"/>
    </location>
    <ligand>
        <name>substrate</name>
    </ligand>
</feature>
<feature type="site" description="Important for catalytic activity" evidence="15">
    <location>
        <position position="48"/>
    </location>
</feature>
<evidence type="ECO:0000256" key="6">
    <source>
        <dbReference type="ARBA" id="ARBA00022723"/>
    </source>
</evidence>
<evidence type="ECO:0000256" key="11">
    <source>
        <dbReference type="PIRSR" id="PIRSR605478-1"/>
    </source>
</evidence>
<dbReference type="InterPro" id="IPR055152">
    <property type="entry name" value="Transketolase-like_C_2"/>
</dbReference>
<dbReference type="EMBL" id="CP008953">
    <property type="protein sequence ID" value="AIG77811.1"/>
    <property type="molecule type" value="Genomic_DNA"/>
</dbReference>
<dbReference type="InterPro" id="IPR005478">
    <property type="entry name" value="Transketolase_bac-like"/>
</dbReference>
<comment type="cofactor">
    <cofactor evidence="14">
        <name>Mg(2+)</name>
        <dbReference type="ChEBI" id="CHEBI:18420"/>
    </cofactor>
    <text evidence="14">Binds 1 Mg(2+) ion per subunit. Can also utilize other divalent metal cations, such as Ca(2+), Mn(2+) and Co(2+).</text>
</comment>
<keyword evidence="5 16" id="KW-0808">Transferase</keyword>
<comment type="cofactor">
    <cofactor evidence="13">
        <name>thiamine diphosphate</name>
        <dbReference type="ChEBI" id="CHEBI:58937"/>
    </cofactor>
    <text evidence="13">Binds 1 thiamine pyrophosphate per subunit. During the reaction, the substrate forms a covalent intermediate with the cofactor.</text>
</comment>
<evidence type="ECO:0000256" key="8">
    <source>
        <dbReference type="ARBA" id="ARBA00023052"/>
    </source>
</evidence>
<dbReference type="SMART" id="SM00861">
    <property type="entry name" value="Transket_pyr"/>
    <property type="match status" value="1"/>
</dbReference>
<keyword evidence="8 13" id="KW-0786">Thiamine pyrophosphate</keyword>
<feature type="binding site" evidence="12">
    <location>
        <position position="502"/>
    </location>
    <ligand>
        <name>substrate</name>
    </ligand>
</feature>
<evidence type="ECO:0000256" key="4">
    <source>
        <dbReference type="ARBA" id="ARBA00016662"/>
    </source>
</evidence>
<evidence type="ECO:0000256" key="10">
    <source>
        <dbReference type="NCBIfam" id="TIGR00232"/>
    </source>
</evidence>
<dbReference type="GO" id="GO:0000287">
    <property type="term" value="F:magnesium ion binding"/>
    <property type="evidence" value="ECO:0007669"/>
    <property type="project" value="UniProtKB-ARBA"/>
</dbReference>
<evidence type="ECO:0000256" key="15">
    <source>
        <dbReference type="PIRSR" id="PIRSR605478-5"/>
    </source>
</evidence>
<evidence type="ECO:0000313" key="20">
    <source>
        <dbReference type="Proteomes" id="UP000028492"/>
    </source>
</evidence>
<dbReference type="Pfam" id="PF00456">
    <property type="entry name" value="Transketolase_N"/>
    <property type="match status" value="1"/>
</dbReference>
<evidence type="ECO:0000313" key="19">
    <source>
        <dbReference type="EMBL" id="AIG77811.1"/>
    </source>
</evidence>
<dbReference type="GO" id="GO:0006098">
    <property type="term" value="P:pentose-phosphate shunt"/>
    <property type="evidence" value="ECO:0007669"/>
    <property type="project" value="TreeGrafter"/>
</dbReference>
<dbReference type="NCBIfam" id="TIGR00232">
    <property type="entry name" value="tktlase_bact"/>
    <property type="match status" value="1"/>
</dbReference>
<feature type="binding site" evidence="13">
    <location>
        <position position="470"/>
    </location>
    <ligand>
        <name>thiamine diphosphate</name>
        <dbReference type="ChEBI" id="CHEBI:58937"/>
    </ligand>
</feature>
<comment type="catalytic activity">
    <reaction evidence="9 16">
        <text>D-sedoheptulose 7-phosphate + D-glyceraldehyde 3-phosphate = aldehydo-D-ribose 5-phosphate + D-xylulose 5-phosphate</text>
        <dbReference type="Rhea" id="RHEA:10508"/>
        <dbReference type="ChEBI" id="CHEBI:57483"/>
        <dbReference type="ChEBI" id="CHEBI:57737"/>
        <dbReference type="ChEBI" id="CHEBI:58273"/>
        <dbReference type="ChEBI" id="CHEBI:59776"/>
        <dbReference type="EC" id="2.2.1.1"/>
    </reaction>
</comment>
<name>A0A075UZE2_9PSEU</name>
<evidence type="ECO:0000256" key="3">
    <source>
        <dbReference type="ARBA" id="ARBA00013152"/>
    </source>
</evidence>
<feature type="binding site" evidence="12">
    <location>
        <position position="286"/>
    </location>
    <ligand>
        <name>substrate</name>
    </ligand>
</feature>
<dbReference type="RefSeq" id="WP_038515518.1">
    <property type="nucleotide sequence ID" value="NZ_CP008953.1"/>
</dbReference>
<dbReference type="eggNOG" id="COG0021">
    <property type="taxonomic scope" value="Bacteria"/>
</dbReference>
<gene>
    <name evidence="19" type="primary">tkt</name>
    <name evidence="19" type="ORF">AJAP_24810</name>
</gene>
<evidence type="ECO:0000256" key="2">
    <source>
        <dbReference type="ARBA" id="ARBA00011738"/>
    </source>
</evidence>
<dbReference type="InterPro" id="IPR033247">
    <property type="entry name" value="Transketolase_fam"/>
</dbReference>
<protein>
    <recommendedName>
        <fullName evidence="4 10">Transketolase</fullName>
        <ecNumber evidence="3 10">2.2.1.1</ecNumber>
    </recommendedName>
</protein>
<dbReference type="EC" id="2.2.1.1" evidence="3 10"/>
<dbReference type="CDD" id="cd07033">
    <property type="entry name" value="TPP_PYR_DXS_TK_like"/>
    <property type="match status" value="1"/>
</dbReference>
<feature type="binding site" evidence="13">
    <location>
        <begin position="136"/>
        <end position="138"/>
    </location>
    <ligand>
        <name>thiamine diphosphate</name>
        <dbReference type="ChEBI" id="CHEBI:58937"/>
    </ligand>
</feature>
<dbReference type="FunFam" id="3.40.50.970:FF:000004">
    <property type="entry name" value="Transketolase"/>
    <property type="match status" value="1"/>
</dbReference>
<dbReference type="InterPro" id="IPR009014">
    <property type="entry name" value="Transketo_C/PFOR_II"/>
</dbReference>
<dbReference type="InterPro" id="IPR049557">
    <property type="entry name" value="Transketolase_CS"/>
</dbReference>
<feature type="domain" description="Transketolase-like pyrimidine-binding" evidence="18">
    <location>
        <begin position="378"/>
        <end position="558"/>
    </location>
</feature>
<evidence type="ECO:0000256" key="12">
    <source>
        <dbReference type="PIRSR" id="PIRSR605478-2"/>
    </source>
</evidence>
<reference evidence="19 20" key="1">
    <citation type="journal article" date="2014" name="J. Biotechnol.">
        <title>Complete genome sequence of the actinobacterium Amycolatopsis japonica MG417-CF17(T) (=DSM 44213T) producing (S,S)-N,N'-ethylenediaminedisuccinic acid.</title>
        <authorList>
            <person name="Stegmann E."/>
            <person name="Albersmeier A."/>
            <person name="Spohn M."/>
            <person name="Gert H."/>
            <person name="Weber T."/>
            <person name="Wohlleben W."/>
            <person name="Kalinowski J."/>
            <person name="Ruckert C."/>
        </authorList>
    </citation>
    <scope>NUCLEOTIDE SEQUENCE [LARGE SCALE GENOMIC DNA]</scope>
    <source>
        <strain evidence="20">MG417-CF17 (DSM 44213)</strain>
    </source>
</reference>
<evidence type="ECO:0000256" key="16">
    <source>
        <dbReference type="RuleBase" id="RU004996"/>
    </source>
</evidence>
<feature type="binding site" evidence="14">
    <location>
        <position position="212"/>
    </location>
    <ligand>
        <name>Mg(2+)</name>
        <dbReference type="ChEBI" id="CHEBI:18420"/>
    </ligand>
</feature>
<dbReference type="Pfam" id="PF02779">
    <property type="entry name" value="Transket_pyr"/>
    <property type="match status" value="1"/>
</dbReference>
<dbReference type="InterPro" id="IPR020826">
    <property type="entry name" value="Transketolase_BS"/>
</dbReference>
<feature type="binding site" evidence="12">
    <location>
        <position position="553"/>
    </location>
    <ligand>
        <name>substrate</name>
    </ligand>
</feature>
<feature type="binding site" evidence="13">
    <location>
        <position position="88"/>
    </location>
    <ligand>
        <name>thiamine diphosphate</name>
        <dbReference type="ChEBI" id="CHEBI:58937"/>
    </ligand>
</feature>
<comment type="subunit">
    <text evidence="2 16">Homodimer.</text>
</comment>
<dbReference type="STRING" id="208439.AJAP_24810"/>
<dbReference type="KEGG" id="aja:AJAP_24810"/>
<accession>A0A075UZE2</accession>
<comment type="similarity">
    <text evidence="1 16">Belongs to the transketolase family.</text>
</comment>
<dbReference type="AlphaFoldDB" id="A0A075UZE2"/>
<dbReference type="PANTHER" id="PTHR43522">
    <property type="entry name" value="TRANSKETOLASE"/>
    <property type="match status" value="1"/>
</dbReference>
<feature type="binding site" evidence="13">
    <location>
        <position position="286"/>
    </location>
    <ligand>
        <name>thiamine diphosphate</name>
        <dbReference type="ChEBI" id="CHEBI:58937"/>
    </ligand>
</feature>
<dbReference type="Gene3D" id="3.40.50.920">
    <property type="match status" value="1"/>
</dbReference>
<feature type="site" description="Important for catalytic activity" evidence="15">
    <location>
        <position position="286"/>
    </location>
</feature>
<dbReference type="Proteomes" id="UP000028492">
    <property type="component" value="Chromosome"/>
</dbReference>
<dbReference type="GO" id="GO:0004802">
    <property type="term" value="F:transketolase activity"/>
    <property type="evidence" value="ECO:0007669"/>
    <property type="project" value="UniProtKB-UniRule"/>
</dbReference>
<proteinExistence type="inferred from homology"/>
<evidence type="ECO:0000256" key="9">
    <source>
        <dbReference type="ARBA" id="ARBA00049473"/>
    </source>
</evidence>
<feature type="binding site" evidence="12">
    <location>
        <position position="381"/>
    </location>
    <ligand>
        <name>substrate</name>
    </ligand>
</feature>
<dbReference type="PROSITE" id="PS00801">
    <property type="entry name" value="TRANSKETOLASE_1"/>
    <property type="match status" value="1"/>
</dbReference>
<comment type="cofactor">
    <cofactor evidence="16">
        <name>Mg(2+)</name>
        <dbReference type="ChEBI" id="CHEBI:18420"/>
    </cofactor>
    <cofactor evidence="16">
        <name>Ca(2+)</name>
        <dbReference type="ChEBI" id="CHEBI:29108"/>
    </cofactor>
    <cofactor evidence="16">
        <name>Mn(2+)</name>
        <dbReference type="ChEBI" id="CHEBI:29035"/>
    </cofactor>
    <cofactor evidence="16">
        <name>Co(2+)</name>
        <dbReference type="ChEBI" id="CHEBI:48828"/>
    </cofactor>
    <text evidence="16">Binds 1 Mg(2+) ion per subunit. Can also utilize other divalent metal cations, such as Ca(2+), Mn(2+) and Co(2+).</text>
</comment>
<evidence type="ECO:0000256" key="13">
    <source>
        <dbReference type="PIRSR" id="PIRSR605478-3"/>
    </source>
</evidence>
<feature type="binding site" evidence="14">
    <location>
        <position position="180"/>
    </location>
    <ligand>
        <name>Mg(2+)</name>
        <dbReference type="ChEBI" id="CHEBI:18420"/>
    </ligand>
</feature>
<sequence>MSETASTSEKNPLLRRNVPADWTENDTRAVDTVRVLAADAVENCGSGHPGTAMSLAPLAYTLFQRTLRHDPADPEWPARDRFILSAGHSSLTLYIQLYLAGFGLELEDLKQLRKWDSKTPGHPEYRHTKGVETTTGPLGQGLANAVGMAMAARRERGLLDPDAPQGESIFDHYVYVIASDGDIEEGVTAEASSIAGRQELGNLIVFWDDNEISIEDDTKIALSEDVVKRYEAYGWHTQVVEGGEDVVAIEEAIKAAKAETERPSFIALKTVIGYPAPKKMGTGKAHGAALGAEEVAAVKEILGFDPERTFQVDDEVIAHTRQAVDRGKTARAEWQEKFEAWGAANPERKKIADRMSTRSLPEGFADNLPTWEPDAKGIATRKASGEVLNALAEPLPELWGGSADLAESNNTTMKGADSFGPEKASTDMWKTSPYGRTLHFGIREHAMGSILNGIALHGGTRPYGATFLIFSDYMRPPVRLAALMKAPVTYVWTHDSIGLGEDGPTHQPIEQLSSLRAIPGLNVVRPADANETAYAWKAVLEDVHHPSGLALTRQNVPVLEGTSAEGVKRGGYVLAEASNGSPEVVLIATGSEVQLAVEARKTLEADGIPASVVSMPCVEWFDAQDQSYKDSVIPPSVKARVSVEAGIAQSWHRFTGDAGVNVSIEHFGASADAATLFREFGFTAEAVVEAARRSIANTKN</sequence>
<keyword evidence="6 14" id="KW-0479">Metal-binding</keyword>
<evidence type="ECO:0000256" key="14">
    <source>
        <dbReference type="PIRSR" id="PIRSR605478-4"/>
    </source>
</evidence>
<dbReference type="Gene3D" id="3.40.50.970">
    <property type="match status" value="2"/>
</dbReference>
<evidence type="ECO:0000256" key="1">
    <source>
        <dbReference type="ARBA" id="ARBA00007131"/>
    </source>
</evidence>
<feature type="region of interest" description="Disordered" evidence="17">
    <location>
        <begin position="118"/>
        <end position="138"/>
    </location>
</feature>
<keyword evidence="16" id="KW-0106">Calcium</keyword>
<dbReference type="CDD" id="cd02012">
    <property type="entry name" value="TPP_TK"/>
    <property type="match status" value="1"/>
</dbReference>
<evidence type="ECO:0000259" key="18">
    <source>
        <dbReference type="SMART" id="SM00861"/>
    </source>
</evidence>
<evidence type="ECO:0000256" key="5">
    <source>
        <dbReference type="ARBA" id="ARBA00022679"/>
    </source>
</evidence>
<keyword evidence="7 14" id="KW-0460">Magnesium</keyword>
<dbReference type="SUPFAM" id="SSF52518">
    <property type="entry name" value="Thiamin diphosphate-binding fold (THDP-binding)"/>
    <property type="match status" value="2"/>
</dbReference>
<dbReference type="InterPro" id="IPR029061">
    <property type="entry name" value="THDP-binding"/>
</dbReference>
<dbReference type="Pfam" id="PF22613">
    <property type="entry name" value="Transketolase_C_1"/>
    <property type="match status" value="1"/>
</dbReference>
<dbReference type="PANTHER" id="PTHR43522:SF2">
    <property type="entry name" value="TRANSKETOLASE 1-RELATED"/>
    <property type="match status" value="1"/>
</dbReference>
<feature type="binding site" evidence="13">
    <location>
        <position position="210"/>
    </location>
    <ligand>
        <name>thiamine diphosphate</name>
        <dbReference type="ChEBI" id="CHEBI:58937"/>
    </ligand>
</feature>
<feature type="binding site" evidence="12">
    <location>
        <position position="408"/>
    </location>
    <ligand>
        <name>substrate</name>
    </ligand>
</feature>
<dbReference type="GO" id="GO:0005829">
    <property type="term" value="C:cytosol"/>
    <property type="evidence" value="ECO:0007669"/>
    <property type="project" value="TreeGrafter"/>
</dbReference>
<feature type="binding site" evidence="13">
    <location>
        <position position="181"/>
    </location>
    <ligand>
        <name>thiamine diphosphate</name>
        <dbReference type="ChEBI" id="CHEBI:58937"/>
    </ligand>
</feature>
<dbReference type="InterPro" id="IPR005474">
    <property type="entry name" value="Transketolase_N"/>
</dbReference>
<dbReference type="FunFam" id="3.40.50.920:FF:000003">
    <property type="entry name" value="Transketolase"/>
    <property type="match status" value="1"/>
</dbReference>
<feature type="binding site" evidence="14">
    <location>
        <position position="210"/>
    </location>
    <ligand>
        <name>Mg(2+)</name>
        <dbReference type="ChEBI" id="CHEBI:18420"/>
    </ligand>
</feature>
<feature type="compositionally biased region" description="Basic and acidic residues" evidence="17">
    <location>
        <begin position="118"/>
        <end position="130"/>
    </location>
</feature>
<evidence type="ECO:0000256" key="17">
    <source>
        <dbReference type="SAM" id="MobiDB-lite"/>
    </source>
</evidence>
<feature type="binding site" evidence="12">
    <location>
        <position position="48"/>
    </location>
    <ligand>
        <name>substrate</name>
    </ligand>
</feature>